<dbReference type="RefSeq" id="WP_160044996.1">
    <property type="nucleotide sequence ID" value="NZ_BORQ01000006.1"/>
</dbReference>
<dbReference type="Pfam" id="PF21831">
    <property type="entry name" value="DUF6891"/>
    <property type="match status" value="1"/>
</dbReference>
<evidence type="ECO:0000313" key="2">
    <source>
        <dbReference type="EMBL" id="GIO33582.1"/>
    </source>
</evidence>
<evidence type="ECO:0000259" key="1">
    <source>
        <dbReference type="Pfam" id="PF21831"/>
    </source>
</evidence>
<keyword evidence="3" id="KW-1185">Reference proteome</keyword>
<gene>
    <name evidence="2" type="ORF">J2TS6_47230</name>
</gene>
<dbReference type="InterPro" id="IPR054186">
    <property type="entry name" value="DUF6891"/>
</dbReference>
<dbReference type="EMBL" id="BORQ01000006">
    <property type="protein sequence ID" value="GIO33582.1"/>
    <property type="molecule type" value="Genomic_DNA"/>
</dbReference>
<feature type="domain" description="DUF6891" evidence="1">
    <location>
        <begin position="3"/>
        <end position="177"/>
    </location>
</feature>
<name>A0A920CEB0_9BACL</name>
<evidence type="ECO:0000313" key="3">
    <source>
        <dbReference type="Proteomes" id="UP000679779"/>
    </source>
</evidence>
<organism evidence="2 3">
    <name type="scientific">Paenibacillus albilobatus</name>
    <dbReference type="NCBI Taxonomy" id="2716884"/>
    <lineage>
        <taxon>Bacteria</taxon>
        <taxon>Bacillati</taxon>
        <taxon>Bacillota</taxon>
        <taxon>Bacilli</taxon>
        <taxon>Bacillales</taxon>
        <taxon>Paenibacillaceae</taxon>
        <taxon>Paenibacillus</taxon>
    </lineage>
</organism>
<protein>
    <recommendedName>
        <fullName evidence="1">DUF6891 domain-containing protein</fullName>
    </recommendedName>
</protein>
<dbReference type="Proteomes" id="UP000679779">
    <property type="component" value="Unassembled WGS sequence"/>
</dbReference>
<reference evidence="2" key="1">
    <citation type="submission" date="2021-03" db="EMBL/GenBank/DDBJ databases">
        <title>Antimicrobial resistance genes in bacteria isolated from Japanese honey, and their potential for conferring macrolide and lincosamide resistance in the American foulbrood pathogen Paenibacillus larvae.</title>
        <authorList>
            <person name="Okamoto M."/>
            <person name="Kumagai M."/>
            <person name="Kanamori H."/>
            <person name="Takamatsu D."/>
        </authorList>
    </citation>
    <scope>NUCLEOTIDE SEQUENCE</scope>
    <source>
        <strain evidence="2">J2TS6</strain>
    </source>
</reference>
<proteinExistence type="predicted"/>
<dbReference type="AlphaFoldDB" id="A0A920CEB0"/>
<accession>A0A920CEB0</accession>
<comment type="caution">
    <text evidence="2">The sequence shown here is derived from an EMBL/GenBank/DDBJ whole genome shotgun (WGS) entry which is preliminary data.</text>
</comment>
<sequence length="730" mass="84316">MIEQIELLVKTGFHSLEEIFEILTEQYDISIEEEQLQTEINSLFNRHVEASEQWARPTHFENLVMVFDMLCDGGIIALHNAGLTMNDGIDDANECYEELIKRGKLPAGYCFYHEQDIERAIDSNVLLIAFGTFRENPEHAAKVANVIVSFLESFGFNVHWDGDINSRIELLNFEWRKTYSEHDSYGLERAVEIIAESSYDLAFNALRPLDVDGGKAGSSLPACTKHTFSEIKHLLPADCWAYSRNEKNDGEFDNETVLVYDGDLAVDHIHLDDPLGIDAESERGQQEALLERQSVFLILITGDLIVHNYIYNENTDGSTGLIVLGNVQASNIIVGGQEIYIGGNLEVNELFWGDYNHGMLSVCGNVTAPLFVETDEYYVGIKGERHFKKHWVDADEFDGNEVQTLLAEGCYWFEDHEEYDEGQIPLYREGIFERLKANQPLLKKGWAEESPRIFEDEEPSVNNIQRILASPLFGEDNTYRFYIDDVSIKVSRPSLNEDGKEVGGYIYMLQDDTYAVFLYLNEVKKPLRTRKISLEMLYQNHAEDDWHPLKDHSPEPYVQLLNQYWPRMLKEITYRESLDVETISFWQEQLHETITVEKIERILALPIVTEKFNDYYDEDKSGYWSGSLHYCFRLPKGKDNPRIGVGKERRDLSLFPTIDGDFDVLLYHFDIETSDDGIKKVVLKFQPHNEGNTRPVEAAEIHHIRTALRFWSRLEKTIFQHNDDFLEEQS</sequence>